<proteinExistence type="predicted"/>
<keyword evidence="1" id="KW-0175">Coiled coil</keyword>
<evidence type="ECO:0000313" key="2">
    <source>
        <dbReference type="EMBL" id="CAH0552163.1"/>
    </source>
</evidence>
<evidence type="ECO:0000313" key="3">
    <source>
        <dbReference type="Proteomes" id="UP001154078"/>
    </source>
</evidence>
<keyword evidence="3" id="KW-1185">Reference proteome</keyword>
<sequence length="566" mass="66373">MKEYTGDDLLLVFEDLNIQLGDVSPNAVRAWFDNNEEDMKEMLNWMCSSLSKENHISSQEYLEYTEIAEPLIDVKYEKELSNIENVYPGLFDVENNKTEIEFLEDEYELLREENANCDTVLKMQQDLKLKFTSELSEANSNFIQSSLQLKESYDKCINHSVQLDNLHEELLKQLRRYGRNLQEFKFGHFPNFLNSMDLNSLQENIDGLSPYLNVLMKNTFLNSSDLTGEFTMKEDEISVMLSDIQSRIYNSHQEYLANKVEEGKLKAVLNYILKQNAENICSLSESVHLQANIDAKTESKNMMCKMMENVSDKYATICINQPKLRYQQQELNNSEQRLTKLNSVLTCIYKLLSYYIVLYNLFKSEGKDIQGTESFFKKLLDYISKDLEICQARIEKMNTIIDDYDLYTKNPLDEKFKFVQSIGKILSKNKTSLTSILQTVNDFKMKLCNLEEQVFVRDFEEHCQYSRDMEKNMDNLEQFLTSGSTNRIVGISSELYRAIKEVNTLVKNQTSSVQDATRLSSKMKKIQDDKWKNHLRQLWMYFLKDSPKLFFVLQELEEESKNTIKQ</sequence>
<dbReference type="EMBL" id="OV121133">
    <property type="protein sequence ID" value="CAH0552163.1"/>
    <property type="molecule type" value="Genomic_DNA"/>
</dbReference>
<organism evidence="2 3">
    <name type="scientific">Brassicogethes aeneus</name>
    <name type="common">Rape pollen beetle</name>
    <name type="synonym">Meligethes aeneus</name>
    <dbReference type="NCBI Taxonomy" id="1431903"/>
    <lineage>
        <taxon>Eukaryota</taxon>
        <taxon>Metazoa</taxon>
        <taxon>Ecdysozoa</taxon>
        <taxon>Arthropoda</taxon>
        <taxon>Hexapoda</taxon>
        <taxon>Insecta</taxon>
        <taxon>Pterygota</taxon>
        <taxon>Neoptera</taxon>
        <taxon>Endopterygota</taxon>
        <taxon>Coleoptera</taxon>
        <taxon>Polyphaga</taxon>
        <taxon>Cucujiformia</taxon>
        <taxon>Nitidulidae</taxon>
        <taxon>Meligethinae</taxon>
        <taxon>Brassicogethes</taxon>
    </lineage>
</organism>
<gene>
    <name evidence="2" type="ORF">MELIAE_LOCUS4604</name>
</gene>
<dbReference type="AlphaFoldDB" id="A0A9P0AY45"/>
<evidence type="ECO:0008006" key="4">
    <source>
        <dbReference type="Google" id="ProtNLM"/>
    </source>
</evidence>
<name>A0A9P0AY45_BRAAE</name>
<feature type="coiled-coil region" evidence="1">
    <location>
        <begin position="93"/>
        <end position="120"/>
    </location>
</feature>
<dbReference type="OrthoDB" id="8187957at2759"/>
<reference evidence="2" key="1">
    <citation type="submission" date="2021-12" db="EMBL/GenBank/DDBJ databases">
        <authorList>
            <person name="King R."/>
        </authorList>
    </citation>
    <scope>NUCLEOTIDE SEQUENCE</scope>
</reference>
<evidence type="ECO:0000256" key="1">
    <source>
        <dbReference type="SAM" id="Coils"/>
    </source>
</evidence>
<protein>
    <recommendedName>
        <fullName evidence="4">HAUS augmin-like complex subunit 3 N-terminal domain-containing protein</fullName>
    </recommendedName>
</protein>
<accession>A0A9P0AY45</accession>
<dbReference type="Proteomes" id="UP001154078">
    <property type="component" value="Chromosome 2"/>
</dbReference>